<feature type="region of interest" description="Disordered" evidence="1">
    <location>
        <begin position="370"/>
        <end position="390"/>
    </location>
</feature>
<sequence>MDDSGAVAARVPLAARLDVGGLAARSVFDAAAAAARIAGGGEPGLDPVRIATAYSSERHLRIDGSQPDAFAPLSGFFRTADGWVRTHGNYPHHAAALREGLGLSAEDGREDVAAVLAGLEAGEASRRIASTGGICATVRPEDPVLDARLRTAPLVADRRLGDGRPRPLPRPTPAAPLSGIRVLDLTRVIAGPVATRTLALLGADVLRIDPPRMPEIPAQHLDTGHGKRSALLDLASGPGAARFAELLASADVVVLGYRPVALDRLGLAPAALAARRPGVIVGRLSAWGEPDTRGFDSIVQAASGIAMIESTDGETPGVLPAQALDHSAGYLLAAGIIRLLERRSTEGGSWMAETSLRRVAAELLGMPRTAGAVSPASSDPRGHTQSFRVAGHDVVTAAPAVRYVGGPEDYAAPRPWGEDEPAWRG</sequence>
<proteinExistence type="predicted"/>
<protein>
    <submittedName>
        <fullName evidence="2">Carnitine dehydratase</fullName>
    </submittedName>
</protein>
<gene>
    <name evidence="2" type="ORF">FVP74_08525</name>
</gene>
<evidence type="ECO:0000313" key="2">
    <source>
        <dbReference type="EMBL" id="TXK11373.1"/>
    </source>
</evidence>
<dbReference type="Gene3D" id="3.40.50.10540">
    <property type="entry name" value="Crotonobetainyl-coa:carnitine coa-transferase, domain 1"/>
    <property type="match status" value="1"/>
</dbReference>
<keyword evidence="3" id="KW-1185">Reference proteome</keyword>
<evidence type="ECO:0000256" key="1">
    <source>
        <dbReference type="SAM" id="MobiDB-lite"/>
    </source>
</evidence>
<dbReference type="Pfam" id="PF02515">
    <property type="entry name" value="CoA_transf_3"/>
    <property type="match status" value="1"/>
</dbReference>
<dbReference type="InterPro" id="IPR023606">
    <property type="entry name" value="CoA-Trfase_III_dom_1_sf"/>
</dbReference>
<dbReference type="Proteomes" id="UP000321949">
    <property type="component" value="Unassembled WGS sequence"/>
</dbReference>
<comment type="caution">
    <text evidence="2">The sequence shown here is derived from an EMBL/GenBank/DDBJ whole genome shotgun (WGS) entry which is preliminary data.</text>
</comment>
<evidence type="ECO:0000313" key="3">
    <source>
        <dbReference type="Proteomes" id="UP000321949"/>
    </source>
</evidence>
<organism evidence="2 3">
    <name type="scientific">Microbacterium saccharophilum</name>
    <dbReference type="NCBI Taxonomy" id="1213358"/>
    <lineage>
        <taxon>Bacteria</taxon>
        <taxon>Bacillati</taxon>
        <taxon>Actinomycetota</taxon>
        <taxon>Actinomycetes</taxon>
        <taxon>Micrococcales</taxon>
        <taxon>Microbacteriaceae</taxon>
        <taxon>Microbacterium</taxon>
    </lineage>
</organism>
<dbReference type="InterPro" id="IPR003673">
    <property type="entry name" value="CoA-Trfase_fam_III"/>
</dbReference>
<dbReference type="OrthoDB" id="9058532at2"/>
<dbReference type="PANTHER" id="PTHR48228">
    <property type="entry name" value="SUCCINYL-COA--D-CITRAMALATE COA-TRANSFERASE"/>
    <property type="match status" value="1"/>
</dbReference>
<dbReference type="SUPFAM" id="SSF89796">
    <property type="entry name" value="CoA-transferase family III (CaiB/BaiF)"/>
    <property type="match status" value="2"/>
</dbReference>
<dbReference type="RefSeq" id="WP_147051139.1">
    <property type="nucleotide sequence ID" value="NZ_BKAH01000012.1"/>
</dbReference>
<name>A0A5C8I0X9_9MICO</name>
<dbReference type="InterPro" id="IPR050509">
    <property type="entry name" value="CoA-transferase_III"/>
</dbReference>
<reference evidence="2 3" key="1">
    <citation type="submission" date="2019-08" db="EMBL/GenBank/DDBJ databases">
        <authorList>
            <person name="Dong K."/>
        </authorList>
    </citation>
    <scope>NUCLEOTIDE SEQUENCE [LARGE SCALE GENOMIC DNA]</scope>
    <source>
        <strain evidence="2 3">K-1</strain>
    </source>
</reference>
<dbReference type="AlphaFoldDB" id="A0A5C8I0X9"/>
<dbReference type="PANTHER" id="PTHR48228:SF4">
    <property type="entry name" value="BLR3030 PROTEIN"/>
    <property type="match status" value="1"/>
</dbReference>
<dbReference type="EMBL" id="VRSX01000003">
    <property type="protein sequence ID" value="TXK11373.1"/>
    <property type="molecule type" value="Genomic_DNA"/>
</dbReference>
<accession>A0A5C8I0X9</accession>
<dbReference type="GO" id="GO:0003824">
    <property type="term" value="F:catalytic activity"/>
    <property type="evidence" value="ECO:0007669"/>
    <property type="project" value="InterPro"/>
</dbReference>